<dbReference type="HOGENOM" id="CLU_360301_0_0_1"/>
<dbReference type="OMA" id="RDIIHCK"/>
<keyword evidence="1" id="KW-0175">Coiled coil</keyword>
<dbReference type="GeneID" id="20250535"/>
<dbReference type="PANTHER" id="PTHR34754:SF1">
    <property type="entry name" value="COILED-COIL DOMAIN-CONTAINING PROTEIN 60"/>
    <property type="match status" value="1"/>
</dbReference>
<evidence type="ECO:0008006" key="5">
    <source>
        <dbReference type="Google" id="ProtNLM"/>
    </source>
</evidence>
<feature type="region of interest" description="Disordered" evidence="2">
    <location>
        <begin position="747"/>
        <end position="797"/>
    </location>
</feature>
<gene>
    <name evidence="3" type="ORF">LOTGIDRAFT_237703</name>
</gene>
<feature type="compositionally biased region" description="Basic and acidic residues" evidence="2">
    <location>
        <begin position="517"/>
        <end position="529"/>
    </location>
</feature>
<feature type="region of interest" description="Disordered" evidence="2">
    <location>
        <begin position="95"/>
        <end position="116"/>
    </location>
</feature>
<feature type="compositionally biased region" description="Polar residues" evidence="2">
    <location>
        <begin position="403"/>
        <end position="439"/>
    </location>
</feature>
<dbReference type="CTD" id="20250535"/>
<feature type="compositionally biased region" description="Acidic residues" evidence="2">
    <location>
        <begin position="193"/>
        <end position="207"/>
    </location>
</feature>
<organism evidence="3 4">
    <name type="scientific">Lottia gigantea</name>
    <name type="common">Giant owl limpet</name>
    <dbReference type="NCBI Taxonomy" id="225164"/>
    <lineage>
        <taxon>Eukaryota</taxon>
        <taxon>Metazoa</taxon>
        <taxon>Spiralia</taxon>
        <taxon>Lophotrochozoa</taxon>
        <taxon>Mollusca</taxon>
        <taxon>Gastropoda</taxon>
        <taxon>Patellogastropoda</taxon>
        <taxon>Lottioidea</taxon>
        <taxon>Lottiidae</taxon>
        <taxon>Lottia</taxon>
    </lineage>
</organism>
<reference evidence="3 4" key="1">
    <citation type="journal article" date="2013" name="Nature">
        <title>Insights into bilaterian evolution from three spiralian genomes.</title>
        <authorList>
            <person name="Simakov O."/>
            <person name="Marletaz F."/>
            <person name="Cho S.J."/>
            <person name="Edsinger-Gonzales E."/>
            <person name="Havlak P."/>
            <person name="Hellsten U."/>
            <person name="Kuo D.H."/>
            <person name="Larsson T."/>
            <person name="Lv J."/>
            <person name="Arendt D."/>
            <person name="Savage R."/>
            <person name="Osoegawa K."/>
            <person name="de Jong P."/>
            <person name="Grimwood J."/>
            <person name="Chapman J.A."/>
            <person name="Shapiro H."/>
            <person name="Aerts A."/>
            <person name="Otillar R.P."/>
            <person name="Terry A.Y."/>
            <person name="Boore J.L."/>
            <person name="Grigoriev I.V."/>
            <person name="Lindberg D.R."/>
            <person name="Seaver E.C."/>
            <person name="Weisblat D.A."/>
            <person name="Putnam N.H."/>
            <person name="Rokhsar D.S."/>
        </authorList>
    </citation>
    <scope>NUCLEOTIDE SEQUENCE [LARGE SCALE GENOMIC DNA]</scope>
</reference>
<proteinExistence type="predicted"/>
<dbReference type="EMBL" id="KB200027">
    <property type="protein sequence ID" value="ESP03396.1"/>
    <property type="molecule type" value="Genomic_DNA"/>
</dbReference>
<evidence type="ECO:0000313" key="4">
    <source>
        <dbReference type="Proteomes" id="UP000030746"/>
    </source>
</evidence>
<dbReference type="RefSeq" id="XP_009045929.1">
    <property type="nucleotide sequence ID" value="XM_009047681.1"/>
</dbReference>
<dbReference type="Proteomes" id="UP000030746">
    <property type="component" value="Unassembled WGS sequence"/>
</dbReference>
<dbReference type="AlphaFoldDB" id="V4B778"/>
<dbReference type="PANTHER" id="PTHR34754">
    <property type="entry name" value="COILED-COIL DOMAIN-CONTAINING PROTEIN 60"/>
    <property type="match status" value="1"/>
</dbReference>
<dbReference type="Pfam" id="PF15769">
    <property type="entry name" value="DUF4698"/>
    <property type="match status" value="1"/>
</dbReference>
<evidence type="ECO:0000256" key="2">
    <source>
        <dbReference type="SAM" id="MobiDB-lite"/>
    </source>
</evidence>
<feature type="region of interest" description="Disordered" evidence="2">
    <location>
        <begin position="487"/>
        <end position="545"/>
    </location>
</feature>
<keyword evidence="4" id="KW-1185">Reference proteome</keyword>
<feature type="compositionally biased region" description="Basic and acidic residues" evidence="2">
    <location>
        <begin position="487"/>
        <end position="503"/>
    </location>
</feature>
<feature type="compositionally biased region" description="Polar residues" evidence="2">
    <location>
        <begin position="533"/>
        <end position="545"/>
    </location>
</feature>
<evidence type="ECO:0000256" key="1">
    <source>
        <dbReference type="SAM" id="Coils"/>
    </source>
</evidence>
<sequence>MPTKDPRAYVNRQPLPIASQKGLKLQARCDTVYNPIHPSRDIVRSANYRRRQEQLVTQGFNALNYRPYVGIGDPFYLDEKRLVLSALGQWEESDESCYSSSSDEDERGLEVTKQKKSNSAANFMLRRKKRELNNLNKEVRHGRNLIRNVKLGHGLFDLIKQERQAKKAAIAEAYRKKAEEARNAWQQPKSDSSSDESENDIPQDTELDSSYFSGGEQDSIFLTQPNTPGDGSRPNSSKSTPRKKKKNIPPRPFTPKYTSLSEVTDHTADFEANITSSLNPSRDVSPDNRSVVPIDPDSMNTAVDNSVISFDVSRDSLFRQLCVLNWILEAMNIEQGCTMSSITTCWKLSKSDMGGNKVSKGRIQNQKTAQTKWDQFVTNTGAHAKISKRSRLSRQYNRRVQLTRTSLSPSNSSIHLNTTNQSSVSHSPLPNTIDETSAMTPVPEKEDEETPYSRSIFKFLDEYYSSLNRGEGHISDKLDSVYYGRYERNDTSPDRFKRDKRASVSEGRASRKSHRNKSPDRRSSRRESRVQSAKTISTIEDQRPSRISTAHSKIIRPKTTQGLVDYQATLPSNRFQNLSTNLRNKFEEIQEDKALTLHDILQKLDRDRLSKCLSKYEAIQAGNSMWTSLEKMREGAISRNQNPQRRKESSFKGNWYSDLQDSIPRQLKELWYYKLILNKLGNFGLIENVSRQSPYPFIKALGTLRDWEICSPDVTAAVEFCREKIVDMTIEEFEEWFQQQFPTVTRPHTASSTVKGKEQKDQMITASLPSSQSSRPTTTGTRTTSSKSSRSGLVPFT</sequence>
<evidence type="ECO:0000313" key="3">
    <source>
        <dbReference type="EMBL" id="ESP03396.1"/>
    </source>
</evidence>
<protein>
    <recommendedName>
        <fullName evidence="5">Coiled-coil domain-containing protein 60</fullName>
    </recommendedName>
</protein>
<feature type="compositionally biased region" description="Low complexity" evidence="2">
    <location>
        <begin position="765"/>
        <end position="791"/>
    </location>
</feature>
<feature type="compositionally biased region" description="Polar residues" evidence="2">
    <location>
        <begin position="220"/>
        <end position="239"/>
    </location>
</feature>
<dbReference type="InterPro" id="IPR031526">
    <property type="entry name" value="DUF4698"/>
</dbReference>
<dbReference type="STRING" id="225164.V4B778"/>
<feature type="region of interest" description="Disordered" evidence="2">
    <location>
        <begin position="180"/>
        <end position="259"/>
    </location>
</feature>
<accession>V4B778</accession>
<feature type="region of interest" description="Disordered" evidence="2">
    <location>
        <begin position="403"/>
        <end position="451"/>
    </location>
</feature>
<dbReference type="OrthoDB" id="10017343at2759"/>
<name>V4B778_LOTGI</name>
<feature type="coiled-coil region" evidence="1">
    <location>
        <begin position="118"/>
        <end position="145"/>
    </location>
</feature>
<dbReference type="KEGG" id="lgi:LOTGIDRAFT_237703"/>